<reference evidence="3" key="1">
    <citation type="journal article" date="2017" name="Science">
        <title>Giant viruses with an expanded complement of translation system components.</title>
        <authorList>
            <person name="Schulz F."/>
            <person name="Yutin N."/>
            <person name="Ivanova N.N."/>
            <person name="Ortega D.R."/>
            <person name="Lee T.K."/>
            <person name="Vierheilig J."/>
            <person name="Daims H."/>
            <person name="Horn M."/>
            <person name="Wagner M."/>
            <person name="Jensen G.J."/>
            <person name="Kyrpides N.C."/>
            <person name="Koonin E.V."/>
            <person name="Woyke T."/>
        </authorList>
    </citation>
    <scope>NUCLEOTIDE SEQUENCE</scope>
    <source>
        <strain evidence="3">CTV1</strain>
    </source>
</reference>
<dbReference type="PROSITE" id="PS50088">
    <property type="entry name" value="ANK_REPEAT"/>
    <property type="match status" value="2"/>
</dbReference>
<protein>
    <submittedName>
        <fullName evidence="3">Ankyrin repeat protein</fullName>
    </submittedName>
</protein>
<proteinExistence type="predicted"/>
<dbReference type="SUPFAM" id="SSF48403">
    <property type="entry name" value="Ankyrin repeat"/>
    <property type="match status" value="1"/>
</dbReference>
<dbReference type="InterPro" id="IPR036770">
    <property type="entry name" value="Ankyrin_rpt-contain_sf"/>
</dbReference>
<gene>
    <name evidence="3" type="ORF">Catovirus_1_156</name>
</gene>
<evidence type="ECO:0000256" key="1">
    <source>
        <dbReference type="ARBA" id="ARBA00022737"/>
    </source>
</evidence>
<keyword evidence="1" id="KW-0677">Repeat</keyword>
<accession>A0A1V0S8T0</accession>
<dbReference type="PANTHER" id="PTHR44207">
    <property type="entry name" value="SURFACE ANTIGEN BSPA-LIKE-RELATED"/>
    <property type="match status" value="1"/>
</dbReference>
<dbReference type="EMBL" id="KY684083">
    <property type="protein sequence ID" value="ARF08106.1"/>
    <property type="molecule type" value="Genomic_DNA"/>
</dbReference>
<dbReference type="InterPro" id="IPR002110">
    <property type="entry name" value="Ankyrin_rpt"/>
</dbReference>
<dbReference type="Pfam" id="PF12796">
    <property type="entry name" value="Ank_2"/>
    <property type="match status" value="1"/>
</dbReference>
<sequence length="210" mass="24230">MSLRDLIINGDLEGVKKFVSENNINKNYAIQLASSFGHLDIVKYFISIEADISSEKYYPVRTASSNGHLNILKHFVSLGADIRICDDYAVRWSAERGHLEVVKYLVSLGANIKAFDDYAIYWSSSNEQFDVVIYLIKVGAGIKRICKRNVNKLFYYCLSKSEFDVLAMLLDYWKIDDENFGKRIIKIKNNRNNFFINLKKMNNVTIITKN</sequence>
<organism evidence="3">
    <name type="scientific">Catovirus CTV1</name>
    <dbReference type="NCBI Taxonomy" id="1977631"/>
    <lineage>
        <taxon>Viruses</taxon>
        <taxon>Varidnaviria</taxon>
        <taxon>Bamfordvirae</taxon>
        <taxon>Nucleocytoviricota</taxon>
        <taxon>Megaviricetes</taxon>
        <taxon>Imitervirales</taxon>
        <taxon>Mimiviridae</taxon>
        <taxon>Klosneuvirinae</taxon>
        <taxon>Catovirus</taxon>
    </lineage>
</organism>
<evidence type="ECO:0000313" key="3">
    <source>
        <dbReference type="EMBL" id="ARF08106.1"/>
    </source>
</evidence>
<evidence type="ECO:0000256" key="2">
    <source>
        <dbReference type="ARBA" id="ARBA00023043"/>
    </source>
</evidence>
<keyword evidence="2" id="KW-0040">ANK repeat</keyword>
<dbReference type="SMART" id="SM00248">
    <property type="entry name" value="ANK"/>
    <property type="match status" value="4"/>
</dbReference>
<dbReference type="Gene3D" id="1.25.40.20">
    <property type="entry name" value="Ankyrin repeat-containing domain"/>
    <property type="match status" value="1"/>
</dbReference>
<name>A0A1V0S8T0_9VIRU</name>